<dbReference type="AlphaFoldDB" id="A0AAV0NB06"/>
<organism evidence="3 4">
    <name type="scientific">Linum tenue</name>
    <dbReference type="NCBI Taxonomy" id="586396"/>
    <lineage>
        <taxon>Eukaryota</taxon>
        <taxon>Viridiplantae</taxon>
        <taxon>Streptophyta</taxon>
        <taxon>Embryophyta</taxon>
        <taxon>Tracheophyta</taxon>
        <taxon>Spermatophyta</taxon>
        <taxon>Magnoliopsida</taxon>
        <taxon>eudicotyledons</taxon>
        <taxon>Gunneridae</taxon>
        <taxon>Pentapetalae</taxon>
        <taxon>rosids</taxon>
        <taxon>fabids</taxon>
        <taxon>Malpighiales</taxon>
        <taxon>Linaceae</taxon>
        <taxon>Linum</taxon>
    </lineage>
</organism>
<dbReference type="EMBL" id="CAMGYJ010000008">
    <property type="protein sequence ID" value="CAI0455526.1"/>
    <property type="molecule type" value="Genomic_DNA"/>
</dbReference>
<evidence type="ECO:0000313" key="4">
    <source>
        <dbReference type="Proteomes" id="UP001154282"/>
    </source>
</evidence>
<sequence>NFYGFVVSDCQGIDKITSNPHAKHIYTVQAGILAGIDMVMVPYNHTELFDDLTLLVKKNVILMDRVEDVVGRILLVKFNLGLFGNPMADPSFVNELASQ</sequence>
<dbReference type="InterPro" id="IPR001764">
    <property type="entry name" value="Glyco_hydro_3_N"/>
</dbReference>
<dbReference type="Pfam" id="PF00933">
    <property type="entry name" value="Glyco_hydro_3"/>
    <property type="match status" value="1"/>
</dbReference>
<dbReference type="SUPFAM" id="SSF51445">
    <property type="entry name" value="(Trans)glycosidases"/>
    <property type="match status" value="1"/>
</dbReference>
<evidence type="ECO:0000259" key="2">
    <source>
        <dbReference type="Pfam" id="PF00933"/>
    </source>
</evidence>
<evidence type="ECO:0000313" key="3">
    <source>
        <dbReference type="EMBL" id="CAI0455526.1"/>
    </source>
</evidence>
<keyword evidence="4" id="KW-1185">Reference proteome</keyword>
<comment type="caution">
    <text evidence="3">The sequence shown here is derived from an EMBL/GenBank/DDBJ whole genome shotgun (WGS) entry which is preliminary data.</text>
</comment>
<feature type="non-terminal residue" evidence="3">
    <location>
        <position position="1"/>
    </location>
</feature>
<name>A0AAV0NB06_9ROSI</name>
<dbReference type="InterPro" id="IPR036962">
    <property type="entry name" value="Glyco_hydro_3_N_sf"/>
</dbReference>
<dbReference type="InterPro" id="IPR017853">
    <property type="entry name" value="GH"/>
</dbReference>
<proteinExistence type="predicted"/>
<dbReference type="PANTHER" id="PTHR30620">
    <property type="entry name" value="PERIPLASMIC BETA-GLUCOSIDASE-RELATED"/>
    <property type="match status" value="1"/>
</dbReference>
<dbReference type="GO" id="GO:0008422">
    <property type="term" value="F:beta-glucosidase activity"/>
    <property type="evidence" value="ECO:0007669"/>
    <property type="project" value="TreeGrafter"/>
</dbReference>
<dbReference type="InterPro" id="IPR051915">
    <property type="entry name" value="Cellulose_Degrad_GH3"/>
</dbReference>
<reference evidence="3" key="1">
    <citation type="submission" date="2022-08" db="EMBL/GenBank/DDBJ databases">
        <authorList>
            <person name="Gutierrez-Valencia J."/>
        </authorList>
    </citation>
    <scope>NUCLEOTIDE SEQUENCE</scope>
</reference>
<keyword evidence="1" id="KW-0378">Hydrolase</keyword>
<dbReference type="PANTHER" id="PTHR30620:SF35">
    <property type="entry name" value="GLYCOSYL HYDROLASE FAMILY PROTEIN"/>
    <property type="match status" value="1"/>
</dbReference>
<gene>
    <name evidence="3" type="ORF">LITE_LOCUS32372</name>
</gene>
<evidence type="ECO:0000256" key="1">
    <source>
        <dbReference type="ARBA" id="ARBA00022801"/>
    </source>
</evidence>
<protein>
    <recommendedName>
        <fullName evidence="2">Glycoside hydrolase family 3 N-terminal domain-containing protein</fullName>
    </recommendedName>
</protein>
<accession>A0AAV0NB06</accession>
<dbReference type="Gene3D" id="3.20.20.300">
    <property type="entry name" value="Glycoside hydrolase, family 3, N-terminal domain"/>
    <property type="match status" value="1"/>
</dbReference>
<feature type="non-terminal residue" evidence="3">
    <location>
        <position position="99"/>
    </location>
</feature>
<dbReference type="GO" id="GO:0009251">
    <property type="term" value="P:glucan catabolic process"/>
    <property type="evidence" value="ECO:0007669"/>
    <property type="project" value="TreeGrafter"/>
</dbReference>
<dbReference type="Proteomes" id="UP001154282">
    <property type="component" value="Unassembled WGS sequence"/>
</dbReference>
<feature type="domain" description="Glycoside hydrolase family 3 N-terminal" evidence="2">
    <location>
        <begin position="1"/>
        <end position="74"/>
    </location>
</feature>